<organism evidence="1 2">
    <name type="scientific">Canavalia gladiata</name>
    <name type="common">Sword bean</name>
    <name type="synonym">Dolichos gladiatus</name>
    <dbReference type="NCBI Taxonomy" id="3824"/>
    <lineage>
        <taxon>Eukaryota</taxon>
        <taxon>Viridiplantae</taxon>
        <taxon>Streptophyta</taxon>
        <taxon>Embryophyta</taxon>
        <taxon>Tracheophyta</taxon>
        <taxon>Spermatophyta</taxon>
        <taxon>Magnoliopsida</taxon>
        <taxon>eudicotyledons</taxon>
        <taxon>Gunneridae</taxon>
        <taxon>Pentapetalae</taxon>
        <taxon>rosids</taxon>
        <taxon>fabids</taxon>
        <taxon>Fabales</taxon>
        <taxon>Fabaceae</taxon>
        <taxon>Papilionoideae</taxon>
        <taxon>50 kb inversion clade</taxon>
        <taxon>NPAAA clade</taxon>
        <taxon>indigoferoid/millettioid clade</taxon>
        <taxon>Phaseoleae</taxon>
        <taxon>Canavalia</taxon>
    </lineage>
</organism>
<keyword evidence="2" id="KW-1185">Reference proteome</keyword>
<dbReference type="EMBL" id="JAYMYQ010000001">
    <property type="protein sequence ID" value="KAK7361786.1"/>
    <property type="molecule type" value="Genomic_DNA"/>
</dbReference>
<dbReference type="AlphaFoldDB" id="A0AAN9MWB8"/>
<reference evidence="1 2" key="1">
    <citation type="submission" date="2024-01" db="EMBL/GenBank/DDBJ databases">
        <title>The genomes of 5 underutilized Papilionoideae crops provide insights into root nodulation and disease resistanc.</title>
        <authorList>
            <person name="Jiang F."/>
        </authorList>
    </citation>
    <scope>NUCLEOTIDE SEQUENCE [LARGE SCALE GENOMIC DNA]</scope>
    <source>
        <strain evidence="1">LVBAO_FW01</strain>
        <tissue evidence="1">Leaves</tissue>
    </source>
</reference>
<sequence>MKIWRQKAERGGLQKGLLSAIEGVQKIFPKRQKREEGSKKNPDSLENAWISSTFDSVALVPTSPMHSTAALSIGKSLVEFSDARMIQYDLNLIDAYAIHKGTRLSIAKFCETEP</sequence>
<comment type="caution">
    <text evidence="1">The sequence shown here is derived from an EMBL/GenBank/DDBJ whole genome shotgun (WGS) entry which is preliminary data.</text>
</comment>
<proteinExistence type="predicted"/>
<gene>
    <name evidence="1" type="ORF">VNO77_03870</name>
</gene>
<accession>A0AAN9MWB8</accession>
<name>A0AAN9MWB8_CANGL</name>
<dbReference type="Proteomes" id="UP001367508">
    <property type="component" value="Unassembled WGS sequence"/>
</dbReference>
<protein>
    <submittedName>
        <fullName evidence="1">Uncharacterized protein</fullName>
    </submittedName>
</protein>
<evidence type="ECO:0000313" key="2">
    <source>
        <dbReference type="Proteomes" id="UP001367508"/>
    </source>
</evidence>
<evidence type="ECO:0000313" key="1">
    <source>
        <dbReference type="EMBL" id="KAK7361786.1"/>
    </source>
</evidence>